<comment type="caution">
    <text evidence="2">The sequence shown here is derived from an EMBL/GenBank/DDBJ whole genome shotgun (WGS) entry which is preliminary data.</text>
</comment>
<accession>A0A644ZJU7</accession>
<dbReference type="InterPro" id="IPR036890">
    <property type="entry name" value="HATPase_C_sf"/>
</dbReference>
<dbReference type="AlphaFoldDB" id="A0A644ZJU7"/>
<dbReference type="GO" id="GO:0004673">
    <property type="term" value="F:protein histidine kinase activity"/>
    <property type="evidence" value="ECO:0007669"/>
    <property type="project" value="UniProtKB-EC"/>
</dbReference>
<sequence>MGKDGIRLKLELEKVFLGMDTAIPLGIIVNELVSNSLKHAFSGKNEGEIHISLRSGRMHGSEDKDSNSDRDCLEGSDFNYILTVSDNGKGIPEEIDFRTTDSLGLQLITVLVEQIDGCIKLKRDQGTEFAIWFNI</sequence>
<proteinExistence type="predicted"/>
<keyword evidence="2" id="KW-0418">Kinase</keyword>
<keyword evidence="2" id="KW-0808">Transferase</keyword>
<protein>
    <submittedName>
        <fullName evidence="2">Blue-light-activated histidine kinase 2</fullName>
        <ecNumber evidence="2">2.7.13.3</ecNumber>
    </submittedName>
</protein>
<dbReference type="InterPro" id="IPR003594">
    <property type="entry name" value="HATPase_dom"/>
</dbReference>
<dbReference type="PANTHER" id="PTHR43065">
    <property type="entry name" value="SENSOR HISTIDINE KINASE"/>
    <property type="match status" value="1"/>
</dbReference>
<evidence type="ECO:0000313" key="2">
    <source>
        <dbReference type="EMBL" id="MPM38963.1"/>
    </source>
</evidence>
<dbReference type="Pfam" id="PF02518">
    <property type="entry name" value="HATPase_c"/>
    <property type="match status" value="1"/>
</dbReference>
<organism evidence="2">
    <name type="scientific">bioreactor metagenome</name>
    <dbReference type="NCBI Taxonomy" id="1076179"/>
    <lineage>
        <taxon>unclassified sequences</taxon>
        <taxon>metagenomes</taxon>
        <taxon>ecological metagenomes</taxon>
    </lineage>
</organism>
<gene>
    <name evidence="2" type="ORF">SDC9_85594</name>
</gene>
<evidence type="ECO:0000259" key="1">
    <source>
        <dbReference type="PROSITE" id="PS50109"/>
    </source>
</evidence>
<feature type="domain" description="Histidine kinase" evidence="1">
    <location>
        <begin position="1"/>
        <end position="135"/>
    </location>
</feature>
<dbReference type="PANTHER" id="PTHR43065:SF23">
    <property type="entry name" value="SENSOR HISTIDINE KINASE PDTAS"/>
    <property type="match status" value="1"/>
</dbReference>
<dbReference type="Gene3D" id="3.30.565.10">
    <property type="entry name" value="Histidine kinase-like ATPase, C-terminal domain"/>
    <property type="match status" value="1"/>
</dbReference>
<dbReference type="InterPro" id="IPR005467">
    <property type="entry name" value="His_kinase_dom"/>
</dbReference>
<reference evidence="2" key="1">
    <citation type="submission" date="2019-08" db="EMBL/GenBank/DDBJ databases">
        <authorList>
            <person name="Kucharzyk K."/>
            <person name="Murdoch R.W."/>
            <person name="Higgins S."/>
            <person name="Loffler F."/>
        </authorList>
    </citation>
    <scope>NUCLEOTIDE SEQUENCE</scope>
</reference>
<dbReference type="SMART" id="SM00387">
    <property type="entry name" value="HATPase_c"/>
    <property type="match status" value="1"/>
</dbReference>
<dbReference type="EMBL" id="VSSQ01008476">
    <property type="protein sequence ID" value="MPM38963.1"/>
    <property type="molecule type" value="Genomic_DNA"/>
</dbReference>
<name>A0A644ZJU7_9ZZZZ</name>
<dbReference type="PROSITE" id="PS50109">
    <property type="entry name" value="HIS_KIN"/>
    <property type="match status" value="1"/>
</dbReference>
<dbReference type="EC" id="2.7.13.3" evidence="2"/>
<dbReference type="SUPFAM" id="SSF55874">
    <property type="entry name" value="ATPase domain of HSP90 chaperone/DNA topoisomerase II/histidine kinase"/>
    <property type="match status" value="1"/>
</dbReference>